<evidence type="ECO:0000313" key="3">
    <source>
        <dbReference type="EMBL" id="ATJ90791.1"/>
    </source>
</evidence>
<feature type="domain" description="HMA" evidence="2">
    <location>
        <begin position="16"/>
        <end position="82"/>
    </location>
</feature>
<dbReference type="InterPro" id="IPR036163">
    <property type="entry name" value="HMA_dom_sf"/>
</dbReference>
<dbReference type="InterPro" id="IPR001802">
    <property type="entry name" value="MerP/CopZ"/>
</dbReference>
<dbReference type="PROSITE" id="PS01047">
    <property type="entry name" value="HMA_1"/>
    <property type="match status" value="1"/>
</dbReference>
<protein>
    <submittedName>
        <fullName evidence="3">Copper chaperone</fullName>
    </submittedName>
</protein>
<dbReference type="SUPFAM" id="SSF55008">
    <property type="entry name" value="HMA, heavy metal-associated domain"/>
    <property type="match status" value="1"/>
</dbReference>
<evidence type="ECO:0000313" key="6">
    <source>
        <dbReference type="Proteomes" id="UP000321800"/>
    </source>
</evidence>
<dbReference type="PANTHER" id="PTHR46594:SF4">
    <property type="entry name" value="P-TYPE CATION-TRANSPORTING ATPASE"/>
    <property type="match status" value="1"/>
</dbReference>
<dbReference type="GO" id="GO:0046872">
    <property type="term" value="F:metal ion binding"/>
    <property type="evidence" value="ECO:0007669"/>
    <property type="project" value="UniProtKB-KW"/>
</dbReference>
<proteinExistence type="predicted"/>
<dbReference type="FunFam" id="3.30.70.100:FF:000005">
    <property type="entry name" value="Copper-exporting P-type ATPase A"/>
    <property type="match status" value="1"/>
</dbReference>
<reference evidence="3 5" key="1">
    <citation type="submission" date="2017-08" db="EMBL/GenBank/DDBJ databases">
        <title>Complete Genome Sequence of Acetobacter tropicalis Oregon-R-modENCODE STRAIN BDGP1, an acetic acid bacterium isolated from Drosophila melanogaster gut.</title>
        <authorList>
            <person name="Wan K.H."/>
            <person name="Yu C."/>
            <person name="Park S."/>
            <person name="Hammonds A.S."/>
            <person name="Booth B.W."/>
            <person name="Celniker S.E."/>
        </authorList>
    </citation>
    <scope>NUCLEOTIDE SEQUENCE [LARGE SCALE GENOMIC DNA]</scope>
    <source>
        <strain evidence="3 5">BDGP1</strain>
    </source>
</reference>
<evidence type="ECO:0000259" key="2">
    <source>
        <dbReference type="PROSITE" id="PS50846"/>
    </source>
</evidence>
<dbReference type="Proteomes" id="UP000220394">
    <property type="component" value="Chromosome"/>
</dbReference>
<evidence type="ECO:0000313" key="5">
    <source>
        <dbReference type="Proteomes" id="UP000220394"/>
    </source>
</evidence>
<reference evidence="4 6" key="2">
    <citation type="submission" date="2019-07" db="EMBL/GenBank/DDBJ databases">
        <title>Whole genome shotgun sequence of Acetobacter tropicalis NBRC 16470.</title>
        <authorList>
            <person name="Hosoyama A."/>
            <person name="Uohara A."/>
            <person name="Ohji S."/>
            <person name="Ichikawa N."/>
        </authorList>
    </citation>
    <scope>NUCLEOTIDE SEQUENCE [LARGE SCALE GENOMIC DNA]</scope>
    <source>
        <strain evidence="4 6">NBRC 16470</strain>
    </source>
</reference>
<dbReference type="InterPro" id="IPR017969">
    <property type="entry name" value="Heavy-metal-associated_CS"/>
</dbReference>
<dbReference type="Gene3D" id="3.30.70.100">
    <property type="match status" value="1"/>
</dbReference>
<dbReference type="KEGG" id="ato:CIW82_08905"/>
<dbReference type="PROSITE" id="PS50846">
    <property type="entry name" value="HMA_2"/>
    <property type="match status" value="1"/>
</dbReference>
<dbReference type="EMBL" id="BJVR01000012">
    <property type="protein sequence ID" value="GEL50441.1"/>
    <property type="molecule type" value="Genomic_DNA"/>
</dbReference>
<sequence>MLHAVMTKWEANGLMATASFIVEGMSCDGCVSAIKRALAAVDGVQDTDVNLATGEVKIQYDPQRAGTSSLQNAIRGAGYDVS</sequence>
<gene>
    <name evidence="4" type="ORF">ATR01nite_15160</name>
    <name evidence="3" type="ORF">CIW82_08905</name>
</gene>
<name>A0A0C9LMN8_9PROT</name>
<evidence type="ECO:0000313" key="4">
    <source>
        <dbReference type="EMBL" id="GEL50441.1"/>
    </source>
</evidence>
<dbReference type="GeneID" id="89477449"/>
<organism evidence="4 6">
    <name type="scientific">Acetobacter tropicalis</name>
    <dbReference type="NCBI Taxonomy" id="104102"/>
    <lineage>
        <taxon>Bacteria</taxon>
        <taxon>Pseudomonadati</taxon>
        <taxon>Pseudomonadota</taxon>
        <taxon>Alphaproteobacteria</taxon>
        <taxon>Acetobacterales</taxon>
        <taxon>Acetobacteraceae</taxon>
        <taxon>Acetobacter</taxon>
    </lineage>
</organism>
<dbReference type="Proteomes" id="UP000321800">
    <property type="component" value="Unassembled WGS sequence"/>
</dbReference>
<dbReference type="PRINTS" id="PR00946">
    <property type="entry name" value="HGSCAVENGER"/>
</dbReference>
<dbReference type="AlphaFoldDB" id="A0A0C9LMN8"/>
<accession>A0A0C9LMN8</accession>
<dbReference type="CDD" id="cd00371">
    <property type="entry name" value="HMA"/>
    <property type="match status" value="1"/>
</dbReference>
<keyword evidence="1" id="KW-0479">Metal-binding</keyword>
<dbReference type="Pfam" id="PF00403">
    <property type="entry name" value="HMA"/>
    <property type="match status" value="1"/>
</dbReference>
<dbReference type="RefSeq" id="WP_006560329.1">
    <property type="nucleotide sequence ID" value="NZ_BJVR01000012.1"/>
</dbReference>
<dbReference type="PANTHER" id="PTHR46594">
    <property type="entry name" value="P-TYPE CATION-TRANSPORTING ATPASE"/>
    <property type="match status" value="1"/>
</dbReference>
<dbReference type="InterPro" id="IPR006121">
    <property type="entry name" value="HMA_dom"/>
</dbReference>
<evidence type="ECO:0000256" key="1">
    <source>
        <dbReference type="ARBA" id="ARBA00022723"/>
    </source>
</evidence>
<dbReference type="EMBL" id="CP022699">
    <property type="protein sequence ID" value="ATJ90791.1"/>
    <property type="molecule type" value="Genomic_DNA"/>
</dbReference>